<sequence>MEFHWHLKESIRELDQCQASRELQIASLLALIFAHRKCQVIEVLSGSDEDITSMNHSAMNYFDISSKSNDPEVIIGKAKVLEKNSSFIAGVEQLNQAIVLYPRFLPAFIEKMKLQASLKDWEQVVDTAFRALSIDKHCLDAQRYLILHSLAWDNNEEAVYRMTDAQRHYKNATKMDESSIVGLTGLLHCQLIENQKGVEEQLDSLEEFNKATGMSKELLYLCALSGQKRGKTSQEILKYLDKIVEMQNQMMKGLALGIEYYIKLEPELILNITKIYLQFSPNEPIILGQPLPPSLRQAKDILQPLVNACPTQKEPLYLMAKVKYLSGDIQAAISLLQKCLDQNPSFSDGHLLMAQISIHYGNYQTASKSLEVALSHDFNKEPLYLMAKVKYLSGDIQAAISLLQKCLDQNPSFSDGHLLMAQISIHYGNYQTASKSLEVALSHDFNLEHGDHFVRSRELMALMYLKHRKDRRLYAGCYREILDKKPTTQSFLMLGDAYMHILEPERAIEIYEQALKKNPKDWILTRKVGQALIKTHFYEKAMLNRVDNTANFSMCESQTIITNALEISQTQDLQSLEWEVKLVNLLGQVQLNTDNKDTAIATLKRAHQTNQKLMRRLPVEQPDLLAEQKKFSISLCKQLGELISNHLRDNKQALNVYKEALNYDEANAEILMLMAKLEASNQNFDIAHNYCVAILKHAPHLDEPVLMMADLTFRQNDFEGALNHFNELLTRKPTYYQAMNKLIETARRVGQLDLIPPVLEKAEKFSPRTQLDPGYHYAKGLYEWFTGDNNEALKSFNKARQDPEIGVQVTYHMIEICINPDNETIGGETFETMVQLSPMEKDSYQGAAIKTADSLLSDLKGKVLDDLDFHIICNFVLLAKRTKNEADLALNEFMKLLNDDRYRDNVAAILGVATAFMIIKQTPKARNHLKRVAKNSWNFQEAEYLEKCWLLLADIYTQSGKYDMAIELLKKVLLYNKSCMKAYEYLGYIMEKEQSYRDAAQNYDLAWKFTNCNNPNIGYKLAFNYMKAKRHVDAIDVCKEILTKFPDYPKVRKEILDKCRNSLKM</sequence>
<dbReference type="Gene3D" id="1.25.40.10">
    <property type="entry name" value="Tetratricopeptide repeat domain"/>
    <property type="match status" value="5"/>
</dbReference>
<dbReference type="InterPro" id="IPR019734">
    <property type="entry name" value="TPR_rpt"/>
</dbReference>
<feature type="domain" description="Tetratricopeptide repeat protein 21A/21B second ARM" evidence="5">
    <location>
        <begin position="381"/>
        <end position="427"/>
    </location>
</feature>
<evidence type="ECO:0008006" key="12">
    <source>
        <dbReference type="Google" id="ProtNLM"/>
    </source>
</evidence>
<evidence type="ECO:0000313" key="10">
    <source>
        <dbReference type="EMBL" id="CAD7643449.1"/>
    </source>
</evidence>
<dbReference type="InterPro" id="IPR040364">
    <property type="entry name" value="TTC21A/TTC21B"/>
</dbReference>
<dbReference type="GO" id="GO:0035721">
    <property type="term" value="P:intraciliary retrograde transport"/>
    <property type="evidence" value="ECO:0007669"/>
    <property type="project" value="TreeGrafter"/>
</dbReference>
<dbReference type="OrthoDB" id="10259630at2759"/>
<feature type="domain" description="Tetratricopeptide repeat protein 21A/21B C-terminal ARM" evidence="7">
    <location>
        <begin position="851"/>
        <end position="1060"/>
    </location>
</feature>
<dbReference type="InterPro" id="IPR056834">
    <property type="entry name" value="ARM_TT21_C"/>
</dbReference>
<evidence type="ECO:0000256" key="3">
    <source>
        <dbReference type="ARBA" id="ARBA00022803"/>
    </source>
</evidence>
<feature type="repeat" description="TPR" evidence="4">
    <location>
        <begin position="488"/>
        <end position="521"/>
    </location>
</feature>
<dbReference type="GO" id="GO:0030991">
    <property type="term" value="C:intraciliary transport particle A"/>
    <property type="evidence" value="ECO:0007669"/>
    <property type="project" value="TreeGrafter"/>
</dbReference>
<keyword evidence="11" id="KW-1185">Reference proteome</keyword>
<dbReference type="Pfam" id="PF25064">
    <property type="entry name" value="ARM_TT21_5th"/>
    <property type="match status" value="1"/>
</dbReference>
<dbReference type="Pfam" id="PF25060">
    <property type="entry name" value="ARM_TT21_2nd"/>
    <property type="match status" value="2"/>
</dbReference>
<feature type="domain" description="Tetratricopeptide repeat protein 21A/21B second ARM" evidence="5">
    <location>
        <begin position="161"/>
        <end position="360"/>
    </location>
</feature>
<dbReference type="Pfam" id="PF25063">
    <property type="entry name" value="ARM_TT21_C"/>
    <property type="match status" value="1"/>
</dbReference>
<dbReference type="InterPro" id="IPR056833">
    <property type="entry name" value="ARM_TT21_N"/>
</dbReference>
<reference evidence="10" key="1">
    <citation type="submission" date="2020-11" db="EMBL/GenBank/DDBJ databases">
        <authorList>
            <person name="Tran Van P."/>
        </authorList>
    </citation>
    <scope>NUCLEOTIDE SEQUENCE</scope>
</reference>
<name>A0A7R9LL11_9ACAR</name>
<comment type="similarity">
    <text evidence="1">Belongs to the TTC21 family.</text>
</comment>
<evidence type="ECO:0000259" key="5">
    <source>
        <dbReference type="Pfam" id="PF25060"/>
    </source>
</evidence>
<evidence type="ECO:0000259" key="6">
    <source>
        <dbReference type="Pfam" id="PF25062"/>
    </source>
</evidence>
<proteinExistence type="inferred from homology"/>
<dbReference type="Pfam" id="PF13432">
    <property type="entry name" value="TPR_16"/>
    <property type="match status" value="1"/>
</dbReference>
<dbReference type="GO" id="GO:0061512">
    <property type="term" value="P:protein localization to cilium"/>
    <property type="evidence" value="ECO:0007669"/>
    <property type="project" value="TreeGrafter"/>
</dbReference>
<feature type="domain" description="Tetratricopeptide repeat protein 21A/21B fourth ARM" evidence="9">
    <location>
        <begin position="556"/>
        <end position="661"/>
    </location>
</feature>
<dbReference type="InterPro" id="IPR011990">
    <property type="entry name" value="TPR-like_helical_dom_sf"/>
</dbReference>
<evidence type="ECO:0000259" key="7">
    <source>
        <dbReference type="Pfam" id="PF25063"/>
    </source>
</evidence>
<dbReference type="InterPro" id="IPR056836">
    <property type="entry name" value="ARM_TT21_4th"/>
</dbReference>
<protein>
    <recommendedName>
        <fullName evidence="12">Tetratricopeptide repeat protein 21B</fullName>
    </recommendedName>
</protein>
<feature type="domain" description="Tetratricopeptide repeat protein 21A/21B N-terminal ARM repeat" evidence="6">
    <location>
        <begin position="45"/>
        <end position="125"/>
    </location>
</feature>
<dbReference type="Proteomes" id="UP000728032">
    <property type="component" value="Unassembled WGS sequence"/>
</dbReference>
<evidence type="ECO:0000256" key="2">
    <source>
        <dbReference type="ARBA" id="ARBA00022737"/>
    </source>
</evidence>
<dbReference type="FunFam" id="1.25.40.10:FF:000377">
    <property type="entry name" value="Tetratricopeptide repeat domain 21B"/>
    <property type="match status" value="1"/>
</dbReference>
<evidence type="ECO:0000256" key="1">
    <source>
        <dbReference type="ARBA" id="ARBA00010935"/>
    </source>
</evidence>
<dbReference type="InterPro" id="IPR056835">
    <property type="entry name" value="ARM_TT21_5th"/>
</dbReference>
<accession>A0A7R9LL11</accession>
<dbReference type="Pfam" id="PF25062">
    <property type="entry name" value="ARM_TT21_N"/>
    <property type="match status" value="1"/>
</dbReference>
<organism evidence="10">
    <name type="scientific">Oppiella nova</name>
    <dbReference type="NCBI Taxonomy" id="334625"/>
    <lineage>
        <taxon>Eukaryota</taxon>
        <taxon>Metazoa</taxon>
        <taxon>Ecdysozoa</taxon>
        <taxon>Arthropoda</taxon>
        <taxon>Chelicerata</taxon>
        <taxon>Arachnida</taxon>
        <taxon>Acari</taxon>
        <taxon>Acariformes</taxon>
        <taxon>Sarcoptiformes</taxon>
        <taxon>Oribatida</taxon>
        <taxon>Brachypylina</taxon>
        <taxon>Oppioidea</taxon>
        <taxon>Oppiidae</taxon>
        <taxon>Oppiella</taxon>
    </lineage>
</organism>
<evidence type="ECO:0000259" key="8">
    <source>
        <dbReference type="Pfam" id="PF25064"/>
    </source>
</evidence>
<dbReference type="AlphaFoldDB" id="A0A7R9LL11"/>
<evidence type="ECO:0000313" key="11">
    <source>
        <dbReference type="Proteomes" id="UP000728032"/>
    </source>
</evidence>
<dbReference type="PANTHER" id="PTHR14699">
    <property type="entry name" value="STI2 PROTEIN-RELATED"/>
    <property type="match status" value="1"/>
</dbReference>
<dbReference type="Pfam" id="PF25058">
    <property type="entry name" value="ARM_TT21"/>
    <property type="match status" value="1"/>
</dbReference>
<gene>
    <name evidence="10" type="ORF">ONB1V03_LOCUS4136</name>
</gene>
<feature type="repeat" description="TPR" evidence="4">
    <location>
        <begin position="946"/>
        <end position="979"/>
    </location>
</feature>
<keyword evidence="2" id="KW-0677">Repeat</keyword>
<dbReference type="EMBL" id="CAJPVJ010001365">
    <property type="protein sequence ID" value="CAG2164585.1"/>
    <property type="molecule type" value="Genomic_DNA"/>
</dbReference>
<dbReference type="SMART" id="SM00028">
    <property type="entry name" value="TPR"/>
    <property type="match status" value="12"/>
</dbReference>
<evidence type="ECO:0000259" key="9">
    <source>
        <dbReference type="Pfam" id="PF25068"/>
    </source>
</evidence>
<dbReference type="SUPFAM" id="SSF48452">
    <property type="entry name" value="TPR-like"/>
    <property type="match status" value="4"/>
</dbReference>
<evidence type="ECO:0000256" key="4">
    <source>
        <dbReference type="PROSITE-ProRule" id="PRU00339"/>
    </source>
</evidence>
<dbReference type="Pfam" id="PF25068">
    <property type="entry name" value="ARM_TT21_4th"/>
    <property type="match status" value="1"/>
</dbReference>
<feature type="domain" description="Tetratricopeptide repeat protein 21A/21B fifth ARM repeats" evidence="8">
    <location>
        <begin position="705"/>
        <end position="818"/>
    </location>
</feature>
<dbReference type="GO" id="GO:0005929">
    <property type="term" value="C:cilium"/>
    <property type="evidence" value="ECO:0007669"/>
    <property type="project" value="GOC"/>
</dbReference>
<keyword evidence="3 4" id="KW-0802">TPR repeat</keyword>
<dbReference type="PROSITE" id="PS50005">
    <property type="entry name" value="TPR"/>
    <property type="match status" value="2"/>
</dbReference>
<dbReference type="PANTHER" id="PTHR14699:SF0">
    <property type="entry name" value="TETRATRICOPEPTIDE REPEAT PROTEIN 21 HOMOLOG"/>
    <property type="match status" value="1"/>
</dbReference>
<dbReference type="EMBL" id="OC916190">
    <property type="protein sequence ID" value="CAD7643449.1"/>
    <property type="molecule type" value="Genomic_DNA"/>
</dbReference>
<dbReference type="InterPro" id="IPR056832">
    <property type="entry name" value="ARM_TT21_2nd"/>
</dbReference>